<sequence>MSDLPAAVLFDMDGLLVDTEPLWTIAEHEAAARLGREFTPAMKEAMIGHGIDTAVPIMVAMLGCPASEEPAVADFLVRRSAELFREPGAIVPQPGAAELLAVVAAAGVPTALVSSSYRALVDPVVAVLGARHFTVTVAGDEVPRRKPYPDPYLAAARLLGVDPAACVVLEDSLTGAAAGMAAGCVTVLVPSMPLPAGGGSTAAGGPVSHARVASLHDVDLGMLAALIHHRDATLPGGTSG</sequence>
<dbReference type="AlphaFoldDB" id="A0A1S1R2B3"/>
<evidence type="ECO:0000313" key="1">
    <source>
        <dbReference type="EMBL" id="OHV39442.1"/>
    </source>
</evidence>
<dbReference type="PRINTS" id="PR00413">
    <property type="entry name" value="HADHALOGNASE"/>
</dbReference>
<keyword evidence="2" id="KW-1185">Reference proteome</keyword>
<dbReference type="RefSeq" id="WP_071083543.1">
    <property type="nucleotide sequence ID" value="NZ_MBLM01000102.1"/>
</dbReference>
<dbReference type="CDD" id="cd07505">
    <property type="entry name" value="HAD_BPGM-like"/>
    <property type="match status" value="1"/>
</dbReference>
<dbReference type="InterPro" id="IPR036412">
    <property type="entry name" value="HAD-like_sf"/>
</dbReference>
<name>A0A1S1R2B3_9ACTN</name>
<evidence type="ECO:0000313" key="2">
    <source>
        <dbReference type="Proteomes" id="UP000179627"/>
    </source>
</evidence>
<dbReference type="InterPro" id="IPR023214">
    <property type="entry name" value="HAD_sf"/>
</dbReference>
<proteinExistence type="predicted"/>
<dbReference type="NCBIfam" id="TIGR01509">
    <property type="entry name" value="HAD-SF-IA-v3"/>
    <property type="match status" value="1"/>
</dbReference>
<dbReference type="Gene3D" id="1.10.150.240">
    <property type="entry name" value="Putative phosphatase, domain 2"/>
    <property type="match status" value="1"/>
</dbReference>
<dbReference type="EMBL" id="MBLM01000102">
    <property type="protein sequence ID" value="OHV39442.1"/>
    <property type="molecule type" value="Genomic_DNA"/>
</dbReference>
<dbReference type="PANTHER" id="PTHR18901:SF38">
    <property type="entry name" value="PSEUDOURIDINE-5'-PHOSPHATASE"/>
    <property type="match status" value="1"/>
</dbReference>
<dbReference type="SFLD" id="SFLDS00003">
    <property type="entry name" value="Haloacid_Dehalogenase"/>
    <property type="match status" value="1"/>
</dbReference>
<accession>A0A1S1R2B3</accession>
<dbReference type="PANTHER" id="PTHR18901">
    <property type="entry name" value="2-DEOXYGLUCOSE-6-PHOSPHATE PHOSPHATASE 2"/>
    <property type="match status" value="1"/>
</dbReference>
<dbReference type="OrthoDB" id="9797743at2"/>
<dbReference type="InterPro" id="IPR023198">
    <property type="entry name" value="PGP-like_dom2"/>
</dbReference>
<dbReference type="SFLD" id="SFLDG01129">
    <property type="entry name" value="C1.5:_HAD__Beta-PGM__Phosphata"/>
    <property type="match status" value="1"/>
</dbReference>
<dbReference type="Pfam" id="PF00702">
    <property type="entry name" value="Hydrolase"/>
    <property type="match status" value="1"/>
</dbReference>
<dbReference type="Proteomes" id="UP000179627">
    <property type="component" value="Unassembled WGS sequence"/>
</dbReference>
<dbReference type="InterPro" id="IPR006439">
    <property type="entry name" value="HAD-SF_hydro_IA"/>
</dbReference>
<reference evidence="2" key="1">
    <citation type="submission" date="2016-07" db="EMBL/GenBank/DDBJ databases">
        <title>Sequence Frankia sp. strain CcI1.17.</title>
        <authorList>
            <person name="Ghodhbane-Gtari F."/>
            <person name="Swanson E."/>
            <person name="Gueddou A."/>
            <person name="Morris K."/>
            <person name="Hezbri K."/>
            <person name="Ktari A."/>
            <person name="Nouioui I."/>
            <person name="Abebe-Akele F."/>
            <person name="Simpson S."/>
            <person name="Thomas K."/>
            <person name="Gtari M."/>
            <person name="Tisa L.S."/>
            <person name="Hurst S."/>
        </authorList>
    </citation>
    <scope>NUCLEOTIDE SEQUENCE [LARGE SCALE GENOMIC DNA]</scope>
    <source>
        <strain evidence="2">Cc1.17</strain>
    </source>
</reference>
<gene>
    <name evidence="1" type="ORF">CC117_14610</name>
</gene>
<dbReference type="Gene3D" id="3.40.50.1000">
    <property type="entry name" value="HAD superfamily/HAD-like"/>
    <property type="match status" value="1"/>
</dbReference>
<organism evidence="1 2">
    <name type="scientific">Parafrankia colletiae</name>
    <dbReference type="NCBI Taxonomy" id="573497"/>
    <lineage>
        <taxon>Bacteria</taxon>
        <taxon>Bacillati</taxon>
        <taxon>Actinomycetota</taxon>
        <taxon>Actinomycetes</taxon>
        <taxon>Frankiales</taxon>
        <taxon>Frankiaceae</taxon>
        <taxon>Parafrankia</taxon>
    </lineage>
</organism>
<comment type="caution">
    <text evidence="1">The sequence shown here is derived from an EMBL/GenBank/DDBJ whole genome shotgun (WGS) entry which is preliminary data.</text>
</comment>
<dbReference type="SUPFAM" id="SSF56784">
    <property type="entry name" value="HAD-like"/>
    <property type="match status" value="1"/>
</dbReference>
<protein>
    <submittedName>
        <fullName evidence="1">Phosphatase</fullName>
    </submittedName>
</protein>